<sequence length="209" mass="22147">MRNKMAIKLGTVGAIMALVGTGVPVIAHQVQVVGEVGGTLHIEPNDNPRAGVPSLAWFALTRQGGELIPLEACNCQLFVYAQPYRSGEAPVQVPALEPVSAEGYENVPGAEITFPQVGAYELVLQGEPHTTKGFEPFELRFNVTVAAGQSTALPTSPSTDALDTPDSSPIATPSESEAASDRVPWFVWVILLVILAIALPLVLARARKK</sequence>
<keyword evidence="4" id="KW-1185">Reference proteome</keyword>
<dbReference type="AlphaFoldDB" id="A0A9E9CC69"/>
<keyword evidence="2" id="KW-1133">Transmembrane helix</keyword>
<dbReference type="RefSeq" id="WP_268612282.1">
    <property type="nucleotide sequence ID" value="NZ_CP113797.1"/>
</dbReference>
<dbReference type="KEGG" id="tsin:OXH18_09235"/>
<keyword evidence="2" id="KW-0812">Transmembrane</keyword>
<reference evidence="3" key="1">
    <citation type="submission" date="2022-12" db="EMBL/GenBank/DDBJ databases">
        <title>Polyphasic identification of a Novel Hot-Spring Cyanobacterium Ocullathermofonsia sinensis gen nov. sp. nov. and Genomic Insights on its Adaptations to the Thermal Habitat.</title>
        <authorList>
            <person name="Daroch M."/>
            <person name="Tang J."/>
            <person name="Jiang Y."/>
        </authorList>
    </citation>
    <scope>NUCLEOTIDE SEQUENCE</scope>
    <source>
        <strain evidence="3">PKUAC-SCTA174</strain>
    </source>
</reference>
<feature type="region of interest" description="Disordered" evidence="1">
    <location>
        <begin position="151"/>
        <end position="175"/>
    </location>
</feature>
<name>A0A9E9CC69_9CYAN</name>
<evidence type="ECO:0000313" key="3">
    <source>
        <dbReference type="EMBL" id="WAL62150.1"/>
    </source>
</evidence>
<evidence type="ECO:0000256" key="2">
    <source>
        <dbReference type="SAM" id="Phobius"/>
    </source>
</evidence>
<dbReference type="Proteomes" id="UP001163152">
    <property type="component" value="Chromosome"/>
</dbReference>
<evidence type="ECO:0000313" key="4">
    <source>
        <dbReference type="Proteomes" id="UP001163152"/>
    </source>
</evidence>
<evidence type="ECO:0000256" key="1">
    <source>
        <dbReference type="SAM" id="MobiDB-lite"/>
    </source>
</evidence>
<keyword evidence="2" id="KW-0472">Membrane</keyword>
<accession>A0A9E9CC69</accession>
<protein>
    <submittedName>
        <fullName evidence="3">Uncharacterized protein</fullName>
    </submittedName>
</protein>
<feature type="transmembrane region" description="Helical" evidence="2">
    <location>
        <begin position="185"/>
        <end position="204"/>
    </location>
</feature>
<dbReference type="EMBL" id="CP113797">
    <property type="protein sequence ID" value="WAL62150.1"/>
    <property type="molecule type" value="Genomic_DNA"/>
</dbReference>
<proteinExistence type="predicted"/>
<gene>
    <name evidence="3" type="ORF">OXH18_09235</name>
</gene>
<organism evidence="3 4">
    <name type="scientific">Thermocoleostomius sinensis A174</name>
    <dbReference type="NCBI Taxonomy" id="2016057"/>
    <lineage>
        <taxon>Bacteria</taxon>
        <taxon>Bacillati</taxon>
        <taxon>Cyanobacteriota</taxon>
        <taxon>Cyanophyceae</taxon>
        <taxon>Oculatellales</taxon>
        <taxon>Oculatellaceae</taxon>
        <taxon>Thermocoleostomius</taxon>
    </lineage>
</organism>